<accession>A0AAE8EQB9</accession>
<dbReference type="EMBL" id="MJLX01000011">
    <property type="protein sequence ID" value="RLM27404.1"/>
    <property type="molecule type" value="Genomic_DNA"/>
</dbReference>
<keyword evidence="1" id="KW-0560">Oxidoreductase</keyword>
<feature type="domain" description="Pyruvate flavodoxin/ferredoxin oxidoreductase pyrimidine binding" evidence="2">
    <location>
        <begin position="32"/>
        <end position="245"/>
    </location>
</feature>
<proteinExistence type="predicted"/>
<dbReference type="AlphaFoldDB" id="A0AAE8EQB9"/>
<organism evidence="4 5">
    <name type="scientific">Brenneria goodwinii</name>
    <dbReference type="NCBI Taxonomy" id="1109412"/>
    <lineage>
        <taxon>Bacteria</taxon>
        <taxon>Pseudomonadati</taxon>
        <taxon>Pseudomonadota</taxon>
        <taxon>Gammaproteobacteria</taxon>
        <taxon>Enterobacterales</taxon>
        <taxon>Pectobacteriaceae</taxon>
        <taxon>Brenneria</taxon>
    </lineage>
</organism>
<dbReference type="InterPro" id="IPR009014">
    <property type="entry name" value="Transketo_C/PFOR_II"/>
</dbReference>
<dbReference type="PANTHER" id="PTHR32154">
    <property type="entry name" value="PYRUVATE-FLAVODOXIN OXIDOREDUCTASE-RELATED"/>
    <property type="match status" value="1"/>
</dbReference>
<dbReference type="KEGG" id="bgj:AWC36_11230"/>
<dbReference type="SUPFAM" id="SSF52518">
    <property type="entry name" value="Thiamin diphosphate-binding fold (THDP-binding)"/>
    <property type="match status" value="1"/>
</dbReference>
<dbReference type="Pfam" id="PF17147">
    <property type="entry name" value="PFOR_II"/>
    <property type="match status" value="1"/>
</dbReference>
<dbReference type="CDD" id="cd07034">
    <property type="entry name" value="TPP_PYR_PFOR_IOR-alpha_like"/>
    <property type="match status" value="1"/>
</dbReference>
<feature type="domain" description="Pyruvate:ferredoxin oxidoreductase core" evidence="3">
    <location>
        <begin position="286"/>
        <end position="400"/>
    </location>
</feature>
<sequence>MSKPVTGGAHSHERLESGERLFLSGDEAVAHGVRLCRPAVIAAYPITPQTVVVERLAEMVEEEALDAEFVHVESEHSALSLVMGSAAMGVRTFTATSSQGLLYMAECLPYSAGGRFPLVMMNANRALALPWNIYGDQSDSLSQLASGWIQVYAETAQESLDLIIQAYALAEHPAVRTPVLINLDGFVLTHTYEPVQLPAQALVDAFLPDRFFAEGTPGTFSLADPQSLAITAGPGEYTEFKYLQHQAMCGALGEIAVLSRRFQSHFGRGEEGLTDGVIESYRLDDAERIVITLGSVAGTVRAAVDTLRERGEAVGLLRLRYLRPFPQAALLNALFGHHRTRTVLAIAVLEKDISFGQQGAVAVEVKAALFDYASVTGKRLPYVINQIAGLGGQEIGLEDVVRLYGELTRPPARCAEAPDLRFLGVNRPSPGLSPLNAAAEREDNHVHID</sequence>
<dbReference type="RefSeq" id="WP_095834471.1">
    <property type="nucleotide sequence ID" value="NZ_CP014137.1"/>
</dbReference>
<dbReference type="InterPro" id="IPR033412">
    <property type="entry name" value="PFOR_II"/>
</dbReference>
<dbReference type="FunFam" id="3.40.50.970:FF:000012">
    <property type="entry name" value="Pyruvate:ferredoxin (Flavodoxin) oxidoreductase"/>
    <property type="match status" value="1"/>
</dbReference>
<dbReference type="Proteomes" id="UP000285972">
    <property type="component" value="Unassembled WGS sequence"/>
</dbReference>
<dbReference type="GeneID" id="70907371"/>
<name>A0AAE8EQB9_9GAMM</name>
<reference evidence="4 5" key="1">
    <citation type="submission" date="2016-09" db="EMBL/GenBank/DDBJ databases">
        <authorList>
            <person name="Doonan J."/>
            <person name="Pachebat J.A."/>
            <person name="Golyshin P.N."/>
            <person name="Denman S."/>
            <person name="Mcdonald J.E."/>
        </authorList>
    </citation>
    <scope>NUCLEOTIDE SEQUENCE [LARGE SCALE GENOMIC DNA]</scope>
    <source>
        <strain evidence="4 5">FRB141</strain>
    </source>
</reference>
<evidence type="ECO:0000259" key="2">
    <source>
        <dbReference type="Pfam" id="PF01855"/>
    </source>
</evidence>
<dbReference type="InterPro" id="IPR050722">
    <property type="entry name" value="Pyruvate:ferred/Flavod_OxRd"/>
</dbReference>
<evidence type="ECO:0000313" key="4">
    <source>
        <dbReference type="EMBL" id="RLM27404.1"/>
    </source>
</evidence>
<dbReference type="GO" id="GO:0016491">
    <property type="term" value="F:oxidoreductase activity"/>
    <property type="evidence" value="ECO:0007669"/>
    <property type="project" value="UniProtKB-KW"/>
</dbReference>
<evidence type="ECO:0000313" key="5">
    <source>
        <dbReference type="Proteomes" id="UP000285972"/>
    </source>
</evidence>
<dbReference type="GO" id="GO:0006979">
    <property type="term" value="P:response to oxidative stress"/>
    <property type="evidence" value="ECO:0007669"/>
    <property type="project" value="TreeGrafter"/>
</dbReference>
<evidence type="ECO:0000256" key="1">
    <source>
        <dbReference type="ARBA" id="ARBA00023002"/>
    </source>
</evidence>
<protein>
    <submittedName>
        <fullName evidence="4">Pyruvate ferredoxin oxidoreductase</fullName>
    </submittedName>
</protein>
<comment type="caution">
    <text evidence="4">The sequence shown here is derived from an EMBL/GenBank/DDBJ whole genome shotgun (WGS) entry which is preliminary data.</text>
</comment>
<dbReference type="Pfam" id="PF01855">
    <property type="entry name" value="POR_N"/>
    <property type="match status" value="1"/>
</dbReference>
<evidence type="ECO:0000259" key="3">
    <source>
        <dbReference type="Pfam" id="PF17147"/>
    </source>
</evidence>
<dbReference type="SMR" id="A0AAE8EQB9"/>
<gene>
    <name evidence="4" type="primary">porA</name>
    <name evidence="4" type="ORF">BIY26_06310</name>
</gene>
<dbReference type="SUPFAM" id="SSF52922">
    <property type="entry name" value="TK C-terminal domain-like"/>
    <property type="match status" value="1"/>
</dbReference>
<dbReference type="InterPro" id="IPR029061">
    <property type="entry name" value="THDP-binding"/>
</dbReference>
<keyword evidence="4" id="KW-0670">Pyruvate</keyword>
<dbReference type="Gene3D" id="3.40.50.920">
    <property type="match status" value="1"/>
</dbReference>
<dbReference type="Gene3D" id="3.40.50.970">
    <property type="match status" value="1"/>
</dbReference>
<dbReference type="PANTHER" id="PTHR32154:SF0">
    <property type="entry name" value="PYRUVATE-FLAVODOXIN OXIDOREDUCTASE-RELATED"/>
    <property type="match status" value="1"/>
</dbReference>
<dbReference type="InterPro" id="IPR002880">
    <property type="entry name" value="Pyrv_Fd/Flavodoxin_OxRdtase_N"/>
</dbReference>